<evidence type="ECO:0000256" key="5">
    <source>
        <dbReference type="ARBA" id="ARBA00022889"/>
    </source>
</evidence>
<comment type="caution">
    <text evidence="14">The sequence shown here is derived from an EMBL/GenBank/DDBJ whole genome shotgun (WGS) entry which is preliminary data.</text>
</comment>
<feature type="domain" description="Fibronectin type-III" evidence="13">
    <location>
        <begin position="1417"/>
        <end position="1513"/>
    </location>
</feature>
<organism evidence="14 15">
    <name type="scientific">Parthenolecanium corni</name>
    <dbReference type="NCBI Taxonomy" id="536013"/>
    <lineage>
        <taxon>Eukaryota</taxon>
        <taxon>Metazoa</taxon>
        <taxon>Ecdysozoa</taxon>
        <taxon>Arthropoda</taxon>
        <taxon>Hexapoda</taxon>
        <taxon>Insecta</taxon>
        <taxon>Pterygota</taxon>
        <taxon>Neoptera</taxon>
        <taxon>Paraneoptera</taxon>
        <taxon>Hemiptera</taxon>
        <taxon>Sternorrhyncha</taxon>
        <taxon>Coccoidea</taxon>
        <taxon>Coccidae</taxon>
        <taxon>Parthenolecanium</taxon>
    </lineage>
</organism>
<keyword evidence="3" id="KW-0732">Signal</keyword>
<dbReference type="SUPFAM" id="SSF48726">
    <property type="entry name" value="Immunoglobulin"/>
    <property type="match status" value="9"/>
</dbReference>
<dbReference type="Gene3D" id="2.60.40.10">
    <property type="entry name" value="Immunoglobulins"/>
    <property type="match status" value="16"/>
</dbReference>
<dbReference type="PRINTS" id="PR00014">
    <property type="entry name" value="FNTYPEIII"/>
</dbReference>
<sequence length="1750" mass="195020">MQKNALMDLEYRKSRNKMATPICAELSKVLENGSLHFPPFSLNDYRSDIHSGIYLCSLSNSVGTIISRECHLHSDDTLPQKLQASSIFVLRSNTALLRCSQPNIIRSKLFQIAWFKVEDSEGWSLLKHGGKYGITVDGDLLVHDVSESDASAKFFCKLSNKLTGKSLQSQYMQVILIDPQENQPPRIEQTSSAEVTVPVGEMLDLVCLAKGMPAPTYKWFREVGNMLQEIHTISILLHVLEGVLHFPKIQLSDSSNYVCVASNSLGEDRKKFKLTVTSDIIVFVRPQKQIVDSGSTAVFNCSVHGGRGQLLITWLRNGRPISLSSKIDIRNNGEILSISSVNRDDRGMYQCFVRGEDECAQNSAELILGAVAPELKYVFSEQTLQPGRPVSLKCVATANPHARILWLLDGGLIYPQGDYILGSYMDNNEDVVSHLNISSARVEHGGLYTCIARNILGSIQHSALLNIHGPPVPRQMMNLTVESGINIYLRCPASGYPITTTSWHYAGKQLSSEHRHRVFDNGTLLITNVIGHKDQGEYTCTIRNRNDQSAVGRLYLTVMEPPEVQPFHFDNDLKEGNRAHVSCAIKSGDLPMEFTWRKDGRPLPHDSDVQQQNLQFVSNLLFSKLSARHAGFYTCIVSNVVSVANHTAHLRIKVSPVWTVEPMDTAVLFQQLVVLNCQASGFPTPTITWKKASGADSQSFLDVETAPDLLLAVNGSIIIRSAERRHEGIYQCTADNGIGKALVKTVSLKVNVPAHFRIKSMNQSGIAGDKLILTCEAEGDQPLRILWNTAPPAPIHMRPTSTGLASELHLNHLSRSYAGTYHCTATNSFGYDHMAIHLTVKELPEVPQNLEITEIESRSLTFKWEEVSGPVNYYFLQYREEFTDTWKNSTVNGDSLSTQINSLMPATKYIIRLMAVNELGSSDPCKPIGLYTLEEAPSGPPTNVEVDVDENSLNVQWQPPLNENTNGVILGYEVEYHEVGSSSEMQRKTVKAHKTSIKLSQLKYYTSYEVTVKAFNKVGVGPAALPIQQITMESVPSRPPQKIKCSAVSSEVLRIQWTSPPSDHHNGNIQGYKIYYKPANPELGMKNINRMQKAVNTETALHNLEKFTNYSIRILAYTIVGDGVKSLPIYCHTAEDLPEAPANIKALVMTSDSVLVAWNPPIKTNGVIVKYYVFIEFPDKKIHKEVVYGEQKNLKHVFRNLKEHYYYLFWVVACTNVGEGRPSTKITQMPLSRVPAKIATFSGKVIAKIGTRVSLDCSAVGLPAPTRIWRGPSTSAFLAKKHTEPVIWFGPLTENDAGNYTCEADNVFGKDEVVFDVVVLLPPPPPILFLSASSGNSLTVSWKPTGSGGSPITGYLLSHIAKDMQNWENVELESEIESFELRQLRCGTEYQIFIQAISTVGYSQSSQTLIAKTKGTTPEVAKQNEIMAVNSTSVTLYLDNWPISECPIQYFKLQYRNTSRWINVEPSRLPPETVVINGLNSATKYTLRITAVNEAGPSKHDYIFATRTETGDIIPIELMKEAEINLFSQLNIVIPILSAILCVVAISACILILFQKRKIYEGYKSGQQTLDTNHADQDHDQVPQHQRAYLPSPISKENLVNPMSKDNISEYDVCPYATFSLPSQTASHKVTLRSFNQHDCYENANIMDGHHSIPKRPKMSNLKCSPDDFNLEIACISNQQTLPLGGKLRPRLPTFMSDSDSSTGKMSRRYQQMHRDALMRPPPPDLDSSTESIETSPSVRRVITKRPFMR</sequence>
<evidence type="ECO:0000256" key="9">
    <source>
        <dbReference type="ARBA" id="ARBA00023319"/>
    </source>
</evidence>
<evidence type="ECO:0000313" key="14">
    <source>
        <dbReference type="EMBL" id="KAK7601481.1"/>
    </source>
</evidence>
<dbReference type="SMART" id="SM00409">
    <property type="entry name" value="IG"/>
    <property type="match status" value="9"/>
</dbReference>
<dbReference type="PROSITE" id="PS50835">
    <property type="entry name" value="IG_LIKE"/>
    <property type="match status" value="9"/>
</dbReference>
<dbReference type="InterPro" id="IPR007110">
    <property type="entry name" value="Ig-like_dom"/>
</dbReference>
<feature type="domain" description="Ig-like" evidence="12">
    <location>
        <begin position="185"/>
        <end position="277"/>
    </location>
</feature>
<feature type="domain" description="Ig-like" evidence="12">
    <location>
        <begin position="373"/>
        <end position="466"/>
    </location>
</feature>
<dbReference type="InterPro" id="IPR003598">
    <property type="entry name" value="Ig_sub2"/>
</dbReference>
<feature type="domain" description="Fibronectin type-III" evidence="13">
    <location>
        <begin position="1322"/>
        <end position="1416"/>
    </location>
</feature>
<dbReference type="PANTHER" id="PTHR44170:SF56">
    <property type="entry name" value="FIBRONECTIN TYPE-III DOMAIN-CONTAINING PROTEIN"/>
    <property type="match status" value="1"/>
</dbReference>
<feature type="domain" description="Ig-like" evidence="12">
    <location>
        <begin position="278"/>
        <end position="367"/>
    </location>
</feature>
<evidence type="ECO:0000256" key="8">
    <source>
        <dbReference type="ARBA" id="ARBA00023157"/>
    </source>
</evidence>
<keyword evidence="15" id="KW-1185">Reference proteome</keyword>
<feature type="compositionally biased region" description="Polar residues" evidence="10">
    <location>
        <begin position="1727"/>
        <end position="1738"/>
    </location>
</feature>
<dbReference type="GO" id="GO:0098609">
    <property type="term" value="P:cell-cell adhesion"/>
    <property type="evidence" value="ECO:0007669"/>
    <property type="project" value="TreeGrafter"/>
</dbReference>
<feature type="domain" description="Ig-like" evidence="12">
    <location>
        <begin position="562"/>
        <end position="655"/>
    </location>
</feature>
<dbReference type="InterPro" id="IPR003599">
    <property type="entry name" value="Ig_sub"/>
</dbReference>
<reference evidence="14 15" key="1">
    <citation type="submission" date="2024-03" db="EMBL/GenBank/DDBJ databases">
        <title>Adaptation during the transition from Ophiocordyceps entomopathogen to insect associate is accompanied by gene loss and intensified selection.</title>
        <authorList>
            <person name="Ward C.M."/>
            <person name="Onetto C.A."/>
            <person name="Borneman A.R."/>
        </authorList>
    </citation>
    <scope>NUCLEOTIDE SEQUENCE [LARGE SCALE GENOMIC DNA]</scope>
    <source>
        <strain evidence="14">AWRI1</strain>
        <tissue evidence="14">Single Adult Female</tissue>
    </source>
</reference>
<accession>A0AAN9TNZ5</accession>
<keyword evidence="7 11" id="KW-0472">Membrane</keyword>
<dbReference type="PANTHER" id="PTHR44170">
    <property type="entry name" value="PROTEIN SIDEKICK"/>
    <property type="match status" value="1"/>
</dbReference>
<keyword evidence="6 11" id="KW-1133">Transmembrane helix</keyword>
<evidence type="ECO:0000256" key="4">
    <source>
        <dbReference type="ARBA" id="ARBA00022737"/>
    </source>
</evidence>
<feature type="domain" description="Ig-like" evidence="12">
    <location>
        <begin position="79"/>
        <end position="168"/>
    </location>
</feature>
<dbReference type="Pfam" id="PF13927">
    <property type="entry name" value="Ig_3"/>
    <property type="match status" value="5"/>
</dbReference>
<dbReference type="Pfam" id="PF25059">
    <property type="entry name" value="FN3_DSCAM-DSCAML_C"/>
    <property type="match status" value="1"/>
</dbReference>
<comment type="subcellular location">
    <subcellularLocation>
        <location evidence="1">Membrane</location>
        <topology evidence="1">Single-pass type I membrane protein</topology>
    </subcellularLocation>
</comment>
<dbReference type="FunFam" id="2.60.40.10:FF:000333">
    <property type="entry name" value="Down syndrome cell adhesion molecule"/>
    <property type="match status" value="1"/>
</dbReference>
<evidence type="ECO:0000259" key="13">
    <source>
        <dbReference type="PROSITE" id="PS50853"/>
    </source>
</evidence>
<dbReference type="InterPro" id="IPR056754">
    <property type="entry name" value="DSCAM/DSCAML_C"/>
</dbReference>
<dbReference type="Pfam" id="PF07679">
    <property type="entry name" value="I-set"/>
    <property type="match status" value="3"/>
</dbReference>
<dbReference type="FunFam" id="2.60.40.10:FF:000017">
    <property type="entry name" value="Down syndrome cell adhesion molecule b"/>
    <property type="match status" value="1"/>
</dbReference>
<dbReference type="CDD" id="cd00063">
    <property type="entry name" value="FN3"/>
    <property type="match status" value="6"/>
</dbReference>
<feature type="domain" description="Ig-like" evidence="12">
    <location>
        <begin position="1235"/>
        <end position="1306"/>
    </location>
</feature>
<dbReference type="PROSITE" id="PS50853">
    <property type="entry name" value="FN3"/>
    <property type="match status" value="6"/>
</dbReference>
<feature type="domain" description="Fibronectin type-III" evidence="13">
    <location>
        <begin position="846"/>
        <end position="935"/>
    </location>
</feature>
<evidence type="ECO:0000256" key="7">
    <source>
        <dbReference type="ARBA" id="ARBA00023136"/>
    </source>
</evidence>
<evidence type="ECO:0000313" key="15">
    <source>
        <dbReference type="Proteomes" id="UP001367676"/>
    </source>
</evidence>
<evidence type="ECO:0008006" key="16">
    <source>
        <dbReference type="Google" id="ProtNLM"/>
    </source>
</evidence>
<feature type="domain" description="Ig-like" evidence="12">
    <location>
        <begin position="656"/>
        <end position="747"/>
    </location>
</feature>
<dbReference type="SMART" id="SM00408">
    <property type="entry name" value="IGc2"/>
    <property type="match status" value="8"/>
</dbReference>
<dbReference type="InterPro" id="IPR036179">
    <property type="entry name" value="Ig-like_dom_sf"/>
</dbReference>
<dbReference type="Proteomes" id="UP001367676">
    <property type="component" value="Unassembled WGS sequence"/>
</dbReference>
<gene>
    <name evidence="14" type="ORF">V9T40_008922</name>
</gene>
<evidence type="ECO:0000256" key="1">
    <source>
        <dbReference type="ARBA" id="ARBA00004479"/>
    </source>
</evidence>
<evidence type="ECO:0000256" key="3">
    <source>
        <dbReference type="ARBA" id="ARBA00022729"/>
    </source>
</evidence>
<feature type="domain" description="Fibronectin type-III" evidence="13">
    <location>
        <begin position="1140"/>
        <end position="1233"/>
    </location>
</feature>
<keyword evidence="8" id="KW-1015">Disulfide bond</keyword>
<name>A0AAN9TNZ5_9HEMI</name>
<protein>
    <recommendedName>
        <fullName evidence="16">Down syndrome cell adhesion molecule-like protein Dscam2</fullName>
    </recommendedName>
</protein>
<dbReference type="SMART" id="SM00060">
    <property type="entry name" value="FN3"/>
    <property type="match status" value="6"/>
</dbReference>
<evidence type="ECO:0000256" key="6">
    <source>
        <dbReference type="ARBA" id="ARBA00022989"/>
    </source>
</evidence>
<keyword evidence="5" id="KW-0130">Cell adhesion</keyword>
<dbReference type="FunFam" id="2.60.40.10:FF:000093">
    <property type="entry name" value="Down syndrome cell adhesion molecule, isoform B"/>
    <property type="match status" value="1"/>
</dbReference>
<dbReference type="EMBL" id="JBBCAQ010000010">
    <property type="protein sequence ID" value="KAK7601481.1"/>
    <property type="molecule type" value="Genomic_DNA"/>
</dbReference>
<keyword evidence="4" id="KW-0677">Repeat</keyword>
<feature type="domain" description="Fibronectin type-III" evidence="13">
    <location>
        <begin position="940"/>
        <end position="1034"/>
    </location>
</feature>
<feature type="compositionally biased region" description="Polar residues" evidence="10">
    <location>
        <begin position="1696"/>
        <end position="1705"/>
    </location>
</feature>
<dbReference type="FunFam" id="2.60.40.10:FF:000104">
    <property type="entry name" value="Down syndrome cell adhesion molecule b"/>
    <property type="match status" value="1"/>
</dbReference>
<feature type="domain" description="Ig-like" evidence="12">
    <location>
        <begin position="753"/>
        <end position="839"/>
    </location>
</feature>
<dbReference type="InterPro" id="IPR036116">
    <property type="entry name" value="FN3_sf"/>
</dbReference>
<feature type="domain" description="Ig-like" evidence="12">
    <location>
        <begin position="470"/>
        <end position="557"/>
    </location>
</feature>
<evidence type="ECO:0000256" key="11">
    <source>
        <dbReference type="SAM" id="Phobius"/>
    </source>
</evidence>
<dbReference type="FunFam" id="2.60.40.10:FF:000028">
    <property type="entry name" value="Neuronal cell adhesion molecule"/>
    <property type="match status" value="1"/>
</dbReference>
<proteinExistence type="predicted"/>
<dbReference type="InterPro" id="IPR003961">
    <property type="entry name" value="FN3_dom"/>
</dbReference>
<dbReference type="GO" id="GO:0005886">
    <property type="term" value="C:plasma membrane"/>
    <property type="evidence" value="ECO:0007669"/>
    <property type="project" value="UniProtKB-SubCell"/>
</dbReference>
<evidence type="ECO:0000259" key="12">
    <source>
        <dbReference type="PROSITE" id="PS50835"/>
    </source>
</evidence>
<dbReference type="Pfam" id="PF00041">
    <property type="entry name" value="fn3"/>
    <property type="match status" value="5"/>
</dbReference>
<keyword evidence="2 11" id="KW-0812">Transmembrane</keyword>
<dbReference type="InterPro" id="IPR013098">
    <property type="entry name" value="Ig_I-set"/>
</dbReference>
<evidence type="ECO:0000256" key="2">
    <source>
        <dbReference type="ARBA" id="ARBA00022692"/>
    </source>
</evidence>
<feature type="region of interest" description="Disordered" evidence="10">
    <location>
        <begin position="1687"/>
        <end position="1750"/>
    </location>
</feature>
<dbReference type="InterPro" id="IPR013783">
    <property type="entry name" value="Ig-like_fold"/>
</dbReference>
<feature type="domain" description="Fibronectin type-III" evidence="13">
    <location>
        <begin position="1039"/>
        <end position="1136"/>
    </location>
</feature>
<feature type="transmembrane region" description="Helical" evidence="11">
    <location>
        <begin position="1532"/>
        <end position="1554"/>
    </location>
</feature>
<keyword evidence="9" id="KW-0393">Immunoglobulin domain</keyword>
<evidence type="ECO:0000256" key="10">
    <source>
        <dbReference type="SAM" id="MobiDB-lite"/>
    </source>
</evidence>
<dbReference type="SUPFAM" id="SSF49265">
    <property type="entry name" value="Fibronectin type III"/>
    <property type="match status" value="3"/>
</dbReference>
<dbReference type="GO" id="GO:0048812">
    <property type="term" value="P:neuron projection morphogenesis"/>
    <property type="evidence" value="ECO:0007669"/>
    <property type="project" value="UniProtKB-ARBA"/>
</dbReference>